<dbReference type="SMART" id="SM00028">
    <property type="entry name" value="TPR"/>
    <property type="match status" value="1"/>
</dbReference>
<reference evidence="3 4" key="1">
    <citation type="submission" date="2020-08" db="EMBL/GenBank/DDBJ databases">
        <title>Genome sequence of Sphingomonas sediminicola KACC 15039T.</title>
        <authorList>
            <person name="Hyun D.-W."/>
            <person name="Bae J.-W."/>
        </authorList>
    </citation>
    <scope>NUCLEOTIDE SEQUENCE [LARGE SCALE GENOMIC DNA]</scope>
    <source>
        <strain evidence="3 4">KACC 15039</strain>
    </source>
</reference>
<keyword evidence="4" id="KW-1185">Reference proteome</keyword>
<gene>
    <name evidence="3" type="ORF">H9L14_11405</name>
</gene>
<dbReference type="RefSeq" id="WP_187708195.1">
    <property type="nucleotide sequence ID" value="NZ_CP060782.1"/>
</dbReference>
<sequence>MAPNFAPAHATLALIQGDNSRAAEPELRRAVELDPSYSEAWLWLGNSLAAQARYQEARDAYWRALELDPLLQPAVLNFFGTSSDLGDAASIERLFRKLKRAGASADLLFSLRAEGAYRLGDYSAALKLLSKHGVDGNGRPKHLLWLSWFESISAIGYYDAMHRVTGCPEWYALMVSGKVLPPKSFEGKPVTPEEFWTSLFFSAPAARSMIELGHSHDLVKLYRAGFRDADEFISQVDRRDMLPELASNVAVALRSEGLDSEADYVLRGRLVSLKRCWRARRSGTRAAGWHWSGRHKGSSLRRSPRSKPRSSEAGCRMAVRSHSISRGNLHLAGFAAILAFRPPAIAFSITSRKNRRSSDR</sequence>
<dbReference type="Pfam" id="PF13432">
    <property type="entry name" value="TPR_16"/>
    <property type="match status" value="1"/>
</dbReference>
<keyword evidence="1" id="KW-0802">TPR repeat</keyword>
<dbReference type="PROSITE" id="PS50293">
    <property type="entry name" value="TPR_REGION"/>
    <property type="match status" value="1"/>
</dbReference>
<proteinExistence type="predicted"/>
<evidence type="ECO:0000256" key="2">
    <source>
        <dbReference type="SAM" id="MobiDB-lite"/>
    </source>
</evidence>
<accession>A0ABX6T762</accession>
<dbReference type="InterPro" id="IPR019734">
    <property type="entry name" value="TPR_rpt"/>
</dbReference>
<evidence type="ECO:0000256" key="1">
    <source>
        <dbReference type="PROSITE-ProRule" id="PRU00339"/>
    </source>
</evidence>
<dbReference type="InterPro" id="IPR011990">
    <property type="entry name" value="TPR-like_helical_dom_sf"/>
</dbReference>
<feature type="repeat" description="TPR" evidence="1">
    <location>
        <begin position="38"/>
        <end position="71"/>
    </location>
</feature>
<dbReference type="EMBL" id="CP060782">
    <property type="protein sequence ID" value="QNP45239.1"/>
    <property type="molecule type" value="Genomic_DNA"/>
</dbReference>
<organism evidence="3 4">
    <name type="scientific">Sphingomonas sediminicola</name>
    <dbReference type="NCBI Taxonomy" id="386874"/>
    <lineage>
        <taxon>Bacteria</taxon>
        <taxon>Pseudomonadati</taxon>
        <taxon>Pseudomonadota</taxon>
        <taxon>Alphaproteobacteria</taxon>
        <taxon>Sphingomonadales</taxon>
        <taxon>Sphingomonadaceae</taxon>
        <taxon>Sphingomonas</taxon>
    </lineage>
</organism>
<feature type="region of interest" description="Disordered" evidence="2">
    <location>
        <begin position="288"/>
        <end position="315"/>
    </location>
</feature>
<evidence type="ECO:0000313" key="4">
    <source>
        <dbReference type="Proteomes" id="UP000516105"/>
    </source>
</evidence>
<evidence type="ECO:0000313" key="3">
    <source>
        <dbReference type="EMBL" id="QNP45239.1"/>
    </source>
</evidence>
<feature type="compositionally biased region" description="Basic residues" evidence="2">
    <location>
        <begin position="292"/>
        <end position="308"/>
    </location>
</feature>
<dbReference type="PROSITE" id="PS50005">
    <property type="entry name" value="TPR"/>
    <property type="match status" value="1"/>
</dbReference>
<protein>
    <submittedName>
        <fullName evidence="3">Tetratricopeptide repeat protein</fullName>
    </submittedName>
</protein>
<dbReference type="Proteomes" id="UP000516105">
    <property type="component" value="Chromosome"/>
</dbReference>
<name>A0ABX6T762_9SPHN</name>
<dbReference type="Gene3D" id="1.25.40.10">
    <property type="entry name" value="Tetratricopeptide repeat domain"/>
    <property type="match status" value="1"/>
</dbReference>
<dbReference type="SUPFAM" id="SSF48452">
    <property type="entry name" value="TPR-like"/>
    <property type="match status" value="1"/>
</dbReference>